<dbReference type="OrthoDB" id="5984008at2759"/>
<dbReference type="Gene3D" id="1.10.287.70">
    <property type="match status" value="1"/>
</dbReference>
<keyword evidence="13 15" id="KW-0407">Ion channel</keyword>
<dbReference type="InterPro" id="IPR019594">
    <property type="entry name" value="Glu/Gly-bd"/>
</dbReference>
<dbReference type="FunFam" id="3.40.50.2300:FF:000188">
    <property type="entry name" value="Glutamate receptor"/>
    <property type="match status" value="1"/>
</dbReference>
<dbReference type="PANTHER" id="PTHR34836">
    <property type="entry name" value="OS06G0188250 PROTEIN"/>
    <property type="match status" value="1"/>
</dbReference>
<keyword evidence="6 17" id="KW-0732">Signal</keyword>
<keyword evidence="10 15" id="KW-0675">Receptor</keyword>
<dbReference type="CDD" id="cd19990">
    <property type="entry name" value="PBP1_GABAb_receptor_plant"/>
    <property type="match status" value="1"/>
</dbReference>
<comment type="similarity">
    <text evidence="2 15">Belongs to the glutamate-gated ion channel (TC 1.A.10.1) family.</text>
</comment>
<dbReference type="FunFam" id="3.40.190.10:FF:000103">
    <property type="entry name" value="Glutamate receptor"/>
    <property type="match status" value="1"/>
</dbReference>
<dbReference type="InterPro" id="IPR017103">
    <property type="entry name" value="Iontropic_Glu_rcpt_pln"/>
</dbReference>
<dbReference type="SUPFAM" id="SSF53850">
    <property type="entry name" value="Periplasmic binding protein-like II"/>
    <property type="match status" value="1"/>
</dbReference>
<feature type="domain" description="Ionotropic glutamate receptor C-terminal" evidence="18">
    <location>
        <begin position="467"/>
        <end position="806"/>
    </location>
</feature>
<dbReference type="GO" id="GO:0016020">
    <property type="term" value="C:membrane"/>
    <property type="evidence" value="ECO:0007669"/>
    <property type="project" value="UniProtKB-SubCell"/>
</dbReference>
<comment type="function">
    <text evidence="14">Glutamate-gated receptor that probably acts as a non-selective cation channel. May be involved in light-signal transduction and calcium homeostasis via the regulation of calcium influx into cells.</text>
</comment>
<keyword evidence="8 15" id="KW-0406">Ion transport</keyword>
<evidence type="ECO:0000313" key="20">
    <source>
        <dbReference type="Proteomes" id="UP000325577"/>
    </source>
</evidence>
<dbReference type="Gene3D" id="3.40.190.10">
    <property type="entry name" value="Periplasmic binding protein-like II"/>
    <property type="match status" value="3"/>
</dbReference>
<protein>
    <recommendedName>
        <fullName evidence="15">Glutamate receptor</fullName>
    </recommendedName>
</protein>
<dbReference type="AlphaFoldDB" id="A0A5J5C547"/>
<evidence type="ECO:0000256" key="6">
    <source>
        <dbReference type="ARBA" id="ARBA00022729"/>
    </source>
</evidence>
<feature type="chain" id="PRO_5023835417" description="Glutamate receptor" evidence="17">
    <location>
        <begin position="34"/>
        <end position="854"/>
    </location>
</feature>
<evidence type="ECO:0000256" key="1">
    <source>
        <dbReference type="ARBA" id="ARBA00004141"/>
    </source>
</evidence>
<keyword evidence="4 15" id="KW-0813">Transport</keyword>
<comment type="function">
    <text evidence="15">Glutamate-gated receptor that probably acts as non-selective cation channel.</text>
</comment>
<dbReference type="EMBL" id="CM018031">
    <property type="protein sequence ID" value="KAA8550523.1"/>
    <property type="molecule type" value="Genomic_DNA"/>
</dbReference>
<dbReference type="Pfam" id="PF00060">
    <property type="entry name" value="Lig_chan"/>
    <property type="match status" value="1"/>
</dbReference>
<evidence type="ECO:0000256" key="7">
    <source>
        <dbReference type="ARBA" id="ARBA00022989"/>
    </source>
</evidence>
<dbReference type="SUPFAM" id="SSF53822">
    <property type="entry name" value="Periplasmic binding protein-like I"/>
    <property type="match status" value="1"/>
</dbReference>
<comment type="subunit">
    <text evidence="3">May form heteromers.</text>
</comment>
<evidence type="ECO:0000256" key="8">
    <source>
        <dbReference type="ARBA" id="ARBA00023065"/>
    </source>
</evidence>
<evidence type="ECO:0000256" key="14">
    <source>
        <dbReference type="ARBA" id="ARBA00049638"/>
    </source>
</evidence>
<organism evidence="19 20">
    <name type="scientific">Nyssa sinensis</name>
    <dbReference type="NCBI Taxonomy" id="561372"/>
    <lineage>
        <taxon>Eukaryota</taxon>
        <taxon>Viridiplantae</taxon>
        <taxon>Streptophyta</taxon>
        <taxon>Embryophyta</taxon>
        <taxon>Tracheophyta</taxon>
        <taxon>Spermatophyta</taxon>
        <taxon>Magnoliopsida</taxon>
        <taxon>eudicotyledons</taxon>
        <taxon>Gunneridae</taxon>
        <taxon>Pentapetalae</taxon>
        <taxon>asterids</taxon>
        <taxon>Cornales</taxon>
        <taxon>Nyssaceae</taxon>
        <taxon>Nyssa</taxon>
    </lineage>
</organism>
<keyword evidence="9 15" id="KW-0472">Membrane</keyword>
<dbReference type="Pfam" id="PF01094">
    <property type="entry name" value="ANF_receptor"/>
    <property type="match status" value="1"/>
</dbReference>
<dbReference type="InterPro" id="IPR044440">
    <property type="entry name" value="GABAb_receptor_plant_PBP1"/>
</dbReference>
<evidence type="ECO:0000256" key="9">
    <source>
        <dbReference type="ARBA" id="ARBA00023136"/>
    </source>
</evidence>
<evidence type="ECO:0000256" key="12">
    <source>
        <dbReference type="ARBA" id="ARBA00023286"/>
    </source>
</evidence>
<dbReference type="Pfam" id="PF10613">
    <property type="entry name" value="Lig_chan-Glu_bd"/>
    <property type="match status" value="1"/>
</dbReference>
<dbReference type="SMART" id="SM00079">
    <property type="entry name" value="PBPe"/>
    <property type="match status" value="1"/>
</dbReference>
<proteinExistence type="inferred from homology"/>
<evidence type="ECO:0000256" key="11">
    <source>
        <dbReference type="ARBA" id="ARBA00023180"/>
    </source>
</evidence>
<dbReference type="InterPro" id="IPR015683">
    <property type="entry name" value="Ionotropic_Glu_rcpt"/>
</dbReference>
<dbReference type="Proteomes" id="UP000325577">
    <property type="component" value="Linkage Group LG0"/>
</dbReference>
<dbReference type="PANTHER" id="PTHR34836:SF6">
    <property type="entry name" value="PERIPLASMIC BINDING PROTEIN-LIKE I"/>
    <property type="match status" value="1"/>
</dbReference>
<evidence type="ECO:0000256" key="17">
    <source>
        <dbReference type="SAM" id="SignalP"/>
    </source>
</evidence>
<evidence type="ECO:0000259" key="18">
    <source>
        <dbReference type="SMART" id="SM00079"/>
    </source>
</evidence>
<reference evidence="19 20" key="1">
    <citation type="submission" date="2019-09" db="EMBL/GenBank/DDBJ databases">
        <title>A chromosome-level genome assembly of the Chinese tupelo Nyssa sinensis.</title>
        <authorList>
            <person name="Yang X."/>
            <person name="Kang M."/>
            <person name="Yang Y."/>
            <person name="Xiong H."/>
            <person name="Wang M."/>
            <person name="Zhang Z."/>
            <person name="Wang Z."/>
            <person name="Wu H."/>
            <person name="Ma T."/>
            <person name="Liu J."/>
            <person name="Xi Z."/>
        </authorList>
    </citation>
    <scope>NUCLEOTIDE SEQUENCE [LARGE SCALE GENOMIC DNA]</scope>
    <source>
        <strain evidence="19">J267</strain>
        <tissue evidence="19">Leaf</tissue>
    </source>
</reference>
<keyword evidence="7 16" id="KW-1133">Transmembrane helix</keyword>
<feature type="signal peptide" evidence="17">
    <location>
        <begin position="1"/>
        <end position="33"/>
    </location>
</feature>
<feature type="transmembrane region" description="Helical" evidence="16">
    <location>
        <begin position="594"/>
        <end position="613"/>
    </location>
</feature>
<evidence type="ECO:0000256" key="15">
    <source>
        <dbReference type="PIRNR" id="PIRNR037090"/>
    </source>
</evidence>
<evidence type="ECO:0000256" key="5">
    <source>
        <dbReference type="ARBA" id="ARBA00022692"/>
    </source>
</evidence>
<dbReference type="Gene3D" id="3.40.50.2300">
    <property type="match status" value="2"/>
</dbReference>
<dbReference type="InterPro" id="IPR028082">
    <property type="entry name" value="Peripla_BP_I"/>
</dbReference>
<dbReference type="InterPro" id="IPR001828">
    <property type="entry name" value="ANF_lig-bd_rcpt"/>
</dbReference>
<dbReference type="GO" id="GO:0015276">
    <property type="term" value="F:ligand-gated monoatomic ion channel activity"/>
    <property type="evidence" value="ECO:0007669"/>
    <property type="project" value="InterPro"/>
</dbReference>
<dbReference type="PIRSF" id="PIRSF037090">
    <property type="entry name" value="Iontro_Glu-like_rcpt_pln"/>
    <property type="match status" value="1"/>
</dbReference>
<evidence type="ECO:0000256" key="2">
    <source>
        <dbReference type="ARBA" id="ARBA00008685"/>
    </source>
</evidence>
<dbReference type="InterPro" id="IPR001320">
    <property type="entry name" value="Iontro_rcpt_C"/>
</dbReference>
<dbReference type="CDD" id="cd13686">
    <property type="entry name" value="GluR_Plant"/>
    <property type="match status" value="1"/>
</dbReference>
<accession>A0A5J5C547</accession>
<keyword evidence="12 15" id="KW-1071">Ligand-gated ion channel</keyword>
<name>A0A5J5C547_9ASTE</name>
<evidence type="ECO:0000313" key="19">
    <source>
        <dbReference type="EMBL" id="KAA8550523.1"/>
    </source>
</evidence>
<evidence type="ECO:0000256" key="4">
    <source>
        <dbReference type="ARBA" id="ARBA00022448"/>
    </source>
</evidence>
<keyword evidence="5 16" id="KW-0812">Transmembrane</keyword>
<gene>
    <name evidence="19" type="ORF">F0562_002207</name>
</gene>
<dbReference type="FunFam" id="1.10.287.70:FF:000037">
    <property type="entry name" value="Glutamate receptor"/>
    <property type="match status" value="1"/>
</dbReference>
<keyword evidence="20" id="KW-1185">Reference proteome</keyword>
<comment type="subcellular location">
    <subcellularLocation>
        <location evidence="1">Membrane</location>
        <topology evidence="1">Multi-pass membrane protein</topology>
    </subcellularLocation>
</comment>
<evidence type="ECO:0000256" key="3">
    <source>
        <dbReference type="ARBA" id="ARBA00011095"/>
    </source>
</evidence>
<sequence>MSHPFAPMEIRRKNLTILTIYLILFGLLTQLFAQEFNPSASDSLSTVANEIPVGVILDMGSWVGKTVHSCITMAVSEFYALNSHYKTRIVLHTRDSRGEPLPALSAVLDLLENIKVQAVMGPETSLEAKFLAVLGDKAKLPILSFITSPSFSTEYPYFLQIAQDETTQFKGIATLIESFKWKDAILIYEDTETLPYLVDSLQEKDIHIAYKKSVSPMATDDQILEELHKIMTMETTVVIVHMSPSLLSHLFLHVKTLGLMREGYAWIITDKTMNFLHSMDSSVIDSMQGALGFKSYIPTSNELHNFTLRWRRKFHMEVIELNVLGLWAYDAIWALAMAVEKVKMPQIREDNTTSRLNLMDLANIRASKSGSILLSEILQTRFKGLSGEFQLMNGKKLISKAFEIVNVIGKGDRRVGFWTLMDGITKEMNPSVEKKYSSSHSGIEAIIWPGGSTTTPKGWVLPMSGKKLRIGVLHKQGFPEFINVDFHPQSNVTIVTGFCIDVFNTAIDALEYEVSYEFIPFVNANGQMAGTYNNLIDQVYFQNYDAVVGDITITSNRSLYVDFTLPYTDMGVGTVAPVVENKNMWIFLKPLDSGLWITSASFFIITGFVVWAIEHPINEEFQGSPAQQIGTALWFGFSTLVYAHREKLLSNLSRFVVIVWVFVVLILTSSYTATLTSLLTVQHIQLASKGNYIGYQAGSFIQGVIANNLNFEGLKQYSSPDEYADALSRGNKNGSVVAIIDEIPYIKLFLAKYPVGYAMIASEPTTNGFSFAFRKGSPLVPEISWAIAKLREEGKLMMMENEWFKRQSSFMSQDSVTSPNIANSLDFDSFRGLFLISGNLISFSPSDILDLLTS</sequence>
<evidence type="ECO:0000256" key="16">
    <source>
        <dbReference type="SAM" id="Phobius"/>
    </source>
</evidence>
<evidence type="ECO:0000256" key="10">
    <source>
        <dbReference type="ARBA" id="ARBA00023170"/>
    </source>
</evidence>
<keyword evidence="11" id="KW-0325">Glycoprotein</keyword>
<feature type="transmembrane region" description="Helical" evidence="16">
    <location>
        <begin position="655"/>
        <end position="679"/>
    </location>
</feature>
<evidence type="ECO:0000256" key="13">
    <source>
        <dbReference type="ARBA" id="ARBA00023303"/>
    </source>
</evidence>